<evidence type="ECO:0000313" key="3">
    <source>
        <dbReference type="EnsemblFungi" id="MAPG_06282T0"/>
    </source>
</evidence>
<proteinExistence type="predicted"/>
<evidence type="ECO:0000259" key="1">
    <source>
        <dbReference type="Pfam" id="PF14623"/>
    </source>
</evidence>
<reference evidence="2" key="3">
    <citation type="submission" date="2011-03" db="EMBL/GenBank/DDBJ databases">
        <title>Annotation of Magnaporthe poae ATCC 64411.</title>
        <authorList>
            <person name="Ma L.-J."/>
            <person name="Dead R."/>
            <person name="Young S.K."/>
            <person name="Zeng Q."/>
            <person name="Gargeya S."/>
            <person name="Fitzgerald M."/>
            <person name="Haas B."/>
            <person name="Abouelleil A."/>
            <person name="Alvarado L."/>
            <person name="Arachchi H.M."/>
            <person name="Berlin A."/>
            <person name="Brown A."/>
            <person name="Chapman S.B."/>
            <person name="Chen Z."/>
            <person name="Dunbar C."/>
            <person name="Freedman E."/>
            <person name="Gearin G."/>
            <person name="Gellesch M."/>
            <person name="Goldberg J."/>
            <person name="Griggs A."/>
            <person name="Gujja S."/>
            <person name="Heiman D."/>
            <person name="Howarth C."/>
            <person name="Larson L."/>
            <person name="Lui A."/>
            <person name="MacDonald P.J.P."/>
            <person name="Mehta T."/>
            <person name="Montmayeur A."/>
            <person name="Murphy C."/>
            <person name="Neiman D."/>
            <person name="Pearson M."/>
            <person name="Priest M."/>
            <person name="Roberts A."/>
            <person name="Saif S."/>
            <person name="Shea T."/>
            <person name="Shenoy N."/>
            <person name="Sisk P."/>
            <person name="Stolte C."/>
            <person name="Sykes S."/>
            <person name="Yandava C."/>
            <person name="Wortman J."/>
            <person name="Nusbaum C."/>
            <person name="Birren B."/>
        </authorList>
    </citation>
    <scope>NUCLEOTIDE SEQUENCE</scope>
    <source>
        <strain evidence="2">ATCC 64411</strain>
    </source>
</reference>
<evidence type="ECO:0000313" key="2">
    <source>
        <dbReference type="EMBL" id="KLU87281.1"/>
    </source>
</evidence>
<dbReference type="EMBL" id="ADBL01001512">
    <property type="status" value="NOT_ANNOTATED_CDS"/>
    <property type="molecule type" value="Genomic_DNA"/>
</dbReference>
<dbReference type="InterPro" id="IPR039510">
    <property type="entry name" value="Vint_dom"/>
</dbReference>
<keyword evidence="4" id="KW-1185">Reference proteome</keyword>
<dbReference type="VEuPathDB" id="FungiDB:MAPG_06282"/>
<dbReference type="STRING" id="644358.A0A0C4E1L8"/>
<dbReference type="eggNOG" id="ENOG502REND">
    <property type="taxonomic scope" value="Eukaryota"/>
</dbReference>
<protein>
    <recommendedName>
        <fullName evidence="1">Vint domain-containing protein</fullName>
    </recommendedName>
</protein>
<dbReference type="OrthoDB" id="10264538at2759"/>
<dbReference type="AlphaFoldDB" id="A0A0C4E1L8"/>
<reference evidence="3" key="5">
    <citation type="submission" date="2015-06" db="UniProtKB">
        <authorList>
            <consortium name="EnsemblFungi"/>
        </authorList>
    </citation>
    <scope>IDENTIFICATION</scope>
    <source>
        <strain evidence="3">ATCC 64411</strain>
    </source>
</reference>
<gene>
    <name evidence="2" type="ORF">MAPG_06282</name>
</gene>
<evidence type="ECO:0000313" key="4">
    <source>
        <dbReference type="Proteomes" id="UP000011715"/>
    </source>
</evidence>
<reference evidence="2" key="1">
    <citation type="submission" date="2010-05" db="EMBL/GenBank/DDBJ databases">
        <title>The Genome Sequence of Magnaporthe poae strain ATCC 64411.</title>
        <authorList>
            <consortium name="The Broad Institute Genome Sequencing Platform"/>
            <consortium name="Broad Institute Genome Sequencing Center for Infectious Disease"/>
            <person name="Ma L.-J."/>
            <person name="Dead R."/>
            <person name="Young S."/>
            <person name="Zeng Q."/>
            <person name="Koehrsen M."/>
            <person name="Alvarado L."/>
            <person name="Berlin A."/>
            <person name="Chapman S.B."/>
            <person name="Chen Z."/>
            <person name="Freedman E."/>
            <person name="Gellesch M."/>
            <person name="Goldberg J."/>
            <person name="Griggs A."/>
            <person name="Gujja S."/>
            <person name="Heilman E.R."/>
            <person name="Heiman D."/>
            <person name="Hepburn T."/>
            <person name="Howarth C."/>
            <person name="Jen D."/>
            <person name="Larson L."/>
            <person name="Mehta T."/>
            <person name="Neiman D."/>
            <person name="Pearson M."/>
            <person name="Roberts A."/>
            <person name="Saif S."/>
            <person name="Shea T."/>
            <person name="Shenoy N."/>
            <person name="Sisk P."/>
            <person name="Stolte C."/>
            <person name="Sykes S."/>
            <person name="Walk T."/>
            <person name="White J."/>
            <person name="Yandava C."/>
            <person name="Haas B."/>
            <person name="Nusbaum C."/>
            <person name="Birren B."/>
        </authorList>
    </citation>
    <scope>NUCLEOTIDE SEQUENCE</scope>
    <source>
        <strain evidence="2">ATCC 64411</strain>
    </source>
</reference>
<dbReference type="EnsemblFungi" id="MAPG_06282T0">
    <property type="protein sequence ID" value="MAPG_06282T0"/>
    <property type="gene ID" value="MAPG_06282"/>
</dbReference>
<dbReference type="EMBL" id="GL876970">
    <property type="protein sequence ID" value="KLU87281.1"/>
    <property type="molecule type" value="Genomic_DNA"/>
</dbReference>
<dbReference type="Pfam" id="PF14623">
    <property type="entry name" value="Vint"/>
    <property type="match status" value="1"/>
</dbReference>
<name>A0A0C4E1L8_MAGP6</name>
<sequence length="285" mass="30093">MAEAQPALYTGSVFSVLLELDVRPEAHAFLVAGSAADMDSSSSKALWGVCLGHGLVGVENGSGEKGDVRNHEFWGDYARVAAEMERLFRGNGNGVVLCGGAKRSRATGRTVGLRKPGSPLRGLARAGKTAAGWKVRGRVRPRVTESGNGKGSTGVATIAPPRTLLICWAWRATAGDGFLDDERPPAPGPGPPPGPGSLLLLWLFMLLLRCRMLLFPASPPRLAVAFCLRLRLLGGVDWCWSLNIPGHIPGHVSSGMRSAVSGPPGWAADRVFVSGRSFIAPARRS</sequence>
<organism evidence="3 4">
    <name type="scientific">Magnaporthiopsis poae (strain ATCC 64411 / 73-15)</name>
    <name type="common">Kentucky bluegrass fungus</name>
    <name type="synonym">Magnaporthe poae</name>
    <dbReference type="NCBI Taxonomy" id="644358"/>
    <lineage>
        <taxon>Eukaryota</taxon>
        <taxon>Fungi</taxon>
        <taxon>Dikarya</taxon>
        <taxon>Ascomycota</taxon>
        <taxon>Pezizomycotina</taxon>
        <taxon>Sordariomycetes</taxon>
        <taxon>Sordariomycetidae</taxon>
        <taxon>Magnaporthales</taxon>
        <taxon>Magnaporthaceae</taxon>
        <taxon>Magnaporthiopsis</taxon>
    </lineage>
</organism>
<dbReference type="Proteomes" id="UP000011715">
    <property type="component" value="Unassembled WGS sequence"/>
</dbReference>
<reference evidence="3" key="4">
    <citation type="journal article" date="2015" name="G3 (Bethesda)">
        <title>Genome sequences of three phytopathogenic species of the Magnaporthaceae family of fungi.</title>
        <authorList>
            <person name="Okagaki L.H."/>
            <person name="Nunes C.C."/>
            <person name="Sailsbery J."/>
            <person name="Clay B."/>
            <person name="Brown D."/>
            <person name="John T."/>
            <person name="Oh Y."/>
            <person name="Young N."/>
            <person name="Fitzgerald M."/>
            <person name="Haas B.J."/>
            <person name="Zeng Q."/>
            <person name="Young S."/>
            <person name="Adiconis X."/>
            <person name="Fan L."/>
            <person name="Levin J.Z."/>
            <person name="Mitchell T.K."/>
            <person name="Okubara P.A."/>
            <person name="Farman M.L."/>
            <person name="Kohn L.M."/>
            <person name="Birren B."/>
            <person name="Ma L.-J."/>
            <person name="Dean R.A."/>
        </authorList>
    </citation>
    <scope>NUCLEOTIDE SEQUENCE</scope>
    <source>
        <strain evidence="3">ATCC 64411 / 73-15</strain>
    </source>
</reference>
<reference evidence="4" key="2">
    <citation type="submission" date="2010-05" db="EMBL/GenBank/DDBJ databases">
        <title>The genome sequence of Magnaporthe poae strain ATCC 64411.</title>
        <authorList>
            <person name="Ma L.-J."/>
            <person name="Dead R."/>
            <person name="Young S."/>
            <person name="Zeng Q."/>
            <person name="Koehrsen M."/>
            <person name="Alvarado L."/>
            <person name="Berlin A."/>
            <person name="Chapman S.B."/>
            <person name="Chen Z."/>
            <person name="Freedman E."/>
            <person name="Gellesch M."/>
            <person name="Goldberg J."/>
            <person name="Griggs A."/>
            <person name="Gujja S."/>
            <person name="Heilman E.R."/>
            <person name="Heiman D."/>
            <person name="Hepburn T."/>
            <person name="Howarth C."/>
            <person name="Jen D."/>
            <person name="Larson L."/>
            <person name="Mehta T."/>
            <person name="Neiman D."/>
            <person name="Pearson M."/>
            <person name="Roberts A."/>
            <person name="Saif S."/>
            <person name="Shea T."/>
            <person name="Shenoy N."/>
            <person name="Sisk P."/>
            <person name="Stolte C."/>
            <person name="Sykes S."/>
            <person name="Walk T."/>
            <person name="White J."/>
            <person name="Yandava C."/>
            <person name="Haas B."/>
            <person name="Nusbaum C."/>
            <person name="Birren B."/>
        </authorList>
    </citation>
    <scope>NUCLEOTIDE SEQUENCE [LARGE SCALE GENOMIC DNA]</scope>
    <source>
        <strain evidence="4">ATCC 64411 / 73-15</strain>
    </source>
</reference>
<feature type="domain" description="Vint" evidence="1">
    <location>
        <begin position="5"/>
        <end position="111"/>
    </location>
</feature>
<accession>A0A0C4E1L8</accession>